<name>A0A9D1S3T9_9FIRM</name>
<accession>A0A9D1S3T9</accession>
<sequence length="294" mass="31425">MMDFTTMAKGMAVRALALTMALMCTMPPALADTAQAGAISLTAADGIVELANGASIDLDGDGTPETVTYELTGEDYGVGTLTVTAGDAELQVETYAGMDKLYAGRLKDDVDDVFLLVGEHGPSDDPYAYILRYSDGALTNIGGIPALPEDIAINGDVLTATVRANAIQTWFRESDFVIARLMRFDEDYNQLPDEYYVAESPRATYPMDTAVVLKRDVPLTLTPSGGAEFTLKAGERAILTATDDLTYVYVVPVDRAAHDWLPGGYLALSDYINVVIDGEAVMAGDVFDGLIFAD</sequence>
<proteinExistence type="predicted"/>
<keyword evidence="1" id="KW-0732">Signal</keyword>
<feature type="chain" id="PRO_5038514545" evidence="1">
    <location>
        <begin position="32"/>
        <end position="294"/>
    </location>
</feature>
<organism evidence="2 3">
    <name type="scientific">Candidatus Fimadaptatus faecigallinarum</name>
    <dbReference type="NCBI Taxonomy" id="2840814"/>
    <lineage>
        <taxon>Bacteria</taxon>
        <taxon>Bacillati</taxon>
        <taxon>Bacillota</taxon>
        <taxon>Clostridia</taxon>
        <taxon>Eubacteriales</taxon>
        <taxon>Candidatus Fimadaptatus</taxon>
    </lineage>
</organism>
<evidence type="ECO:0000313" key="3">
    <source>
        <dbReference type="Proteomes" id="UP000824123"/>
    </source>
</evidence>
<dbReference type="EMBL" id="DVNK01000025">
    <property type="protein sequence ID" value="HIU46264.1"/>
    <property type="molecule type" value="Genomic_DNA"/>
</dbReference>
<reference evidence="2" key="1">
    <citation type="submission" date="2020-10" db="EMBL/GenBank/DDBJ databases">
        <authorList>
            <person name="Gilroy R."/>
        </authorList>
    </citation>
    <scope>NUCLEOTIDE SEQUENCE</scope>
    <source>
        <strain evidence="2">ChiSxjej2B14-8506</strain>
    </source>
</reference>
<reference evidence="2" key="2">
    <citation type="journal article" date="2021" name="PeerJ">
        <title>Extensive microbial diversity within the chicken gut microbiome revealed by metagenomics and culture.</title>
        <authorList>
            <person name="Gilroy R."/>
            <person name="Ravi A."/>
            <person name="Getino M."/>
            <person name="Pursley I."/>
            <person name="Horton D.L."/>
            <person name="Alikhan N.F."/>
            <person name="Baker D."/>
            <person name="Gharbi K."/>
            <person name="Hall N."/>
            <person name="Watson M."/>
            <person name="Adriaenssens E.M."/>
            <person name="Foster-Nyarko E."/>
            <person name="Jarju S."/>
            <person name="Secka A."/>
            <person name="Antonio M."/>
            <person name="Oren A."/>
            <person name="Chaudhuri R.R."/>
            <person name="La Ragione R."/>
            <person name="Hildebrand F."/>
            <person name="Pallen M.J."/>
        </authorList>
    </citation>
    <scope>NUCLEOTIDE SEQUENCE</scope>
    <source>
        <strain evidence="2">ChiSxjej2B14-8506</strain>
    </source>
</reference>
<protein>
    <submittedName>
        <fullName evidence="2">Uncharacterized protein</fullName>
    </submittedName>
</protein>
<evidence type="ECO:0000313" key="2">
    <source>
        <dbReference type="EMBL" id="HIU46264.1"/>
    </source>
</evidence>
<comment type="caution">
    <text evidence="2">The sequence shown here is derived from an EMBL/GenBank/DDBJ whole genome shotgun (WGS) entry which is preliminary data.</text>
</comment>
<dbReference type="Proteomes" id="UP000824123">
    <property type="component" value="Unassembled WGS sequence"/>
</dbReference>
<evidence type="ECO:0000256" key="1">
    <source>
        <dbReference type="SAM" id="SignalP"/>
    </source>
</evidence>
<feature type="signal peptide" evidence="1">
    <location>
        <begin position="1"/>
        <end position="31"/>
    </location>
</feature>
<dbReference type="AlphaFoldDB" id="A0A9D1S3T9"/>
<gene>
    <name evidence="2" type="ORF">IAC59_03280</name>
</gene>